<protein>
    <submittedName>
        <fullName evidence="2">Uncharacterized protein</fullName>
    </submittedName>
</protein>
<dbReference type="EMBL" id="LQPR01000084">
    <property type="protein sequence ID" value="ORW64078.1"/>
    <property type="molecule type" value="Genomic_DNA"/>
</dbReference>
<organism evidence="2 3">
    <name type="scientific">Mycobacterium saskatchewanense</name>
    <dbReference type="NCBI Taxonomy" id="220927"/>
    <lineage>
        <taxon>Bacteria</taxon>
        <taxon>Bacillati</taxon>
        <taxon>Actinomycetota</taxon>
        <taxon>Actinomycetes</taxon>
        <taxon>Mycobacteriales</taxon>
        <taxon>Mycobacteriaceae</taxon>
        <taxon>Mycobacterium</taxon>
        <taxon>Mycobacterium simiae complex</taxon>
    </lineage>
</organism>
<keyword evidence="3" id="KW-1185">Reference proteome</keyword>
<name>A0AAJ3NKD4_9MYCO</name>
<dbReference type="Proteomes" id="UP000193387">
    <property type="component" value="Unassembled WGS sequence"/>
</dbReference>
<sequence length="75" mass="7871">MRMKLVAISAATFALAFAPSAQAAQTPYHPIVPMKPGTPATVQPLDCNGSTGDHGCGAGFHWRNGDHGWACYPCD</sequence>
<proteinExistence type="predicted"/>
<gene>
    <name evidence="2" type="ORF">AWC23_25815</name>
</gene>
<evidence type="ECO:0000256" key="1">
    <source>
        <dbReference type="SAM" id="SignalP"/>
    </source>
</evidence>
<feature type="chain" id="PRO_5042473656" evidence="1">
    <location>
        <begin position="24"/>
        <end position="75"/>
    </location>
</feature>
<feature type="signal peptide" evidence="1">
    <location>
        <begin position="1"/>
        <end position="23"/>
    </location>
</feature>
<evidence type="ECO:0000313" key="3">
    <source>
        <dbReference type="Proteomes" id="UP000193387"/>
    </source>
</evidence>
<reference evidence="2 3" key="1">
    <citation type="submission" date="2016-01" db="EMBL/GenBank/DDBJ databases">
        <title>The new phylogeny of the genus Mycobacterium.</title>
        <authorList>
            <person name="Tarcisio F."/>
            <person name="Conor M."/>
            <person name="Antonella G."/>
            <person name="Elisabetta G."/>
            <person name="Giulia F.S."/>
            <person name="Sara T."/>
            <person name="Anna F."/>
            <person name="Clotilde B."/>
            <person name="Roberto B."/>
            <person name="Veronica D.S."/>
            <person name="Fabio R."/>
            <person name="Monica P."/>
            <person name="Olivier J."/>
            <person name="Enrico T."/>
            <person name="Nicola S."/>
        </authorList>
    </citation>
    <scope>NUCLEOTIDE SEQUENCE [LARGE SCALE GENOMIC DNA]</scope>
    <source>
        <strain evidence="2 3">DSM 44616</strain>
    </source>
</reference>
<keyword evidence="1" id="KW-0732">Signal</keyword>
<comment type="caution">
    <text evidence="2">The sequence shown here is derived from an EMBL/GenBank/DDBJ whole genome shotgun (WGS) entry which is preliminary data.</text>
</comment>
<dbReference type="AlphaFoldDB" id="A0AAJ3NKD4"/>
<accession>A0AAJ3NKD4</accession>
<evidence type="ECO:0000313" key="2">
    <source>
        <dbReference type="EMBL" id="ORW64078.1"/>
    </source>
</evidence>